<dbReference type="Gene3D" id="1.10.8.270">
    <property type="entry name" value="putative rabgap domain of human tbc1 domain family member 14 like domains"/>
    <property type="match status" value="1"/>
</dbReference>
<dbReference type="Gene3D" id="1.10.472.80">
    <property type="entry name" value="Ypt/Rab-GAP domain of gyp1p, domain 3"/>
    <property type="match status" value="1"/>
</dbReference>
<dbReference type="InterPro" id="IPR053949">
    <property type="entry name" value="SBE2/SBE22_M"/>
</dbReference>
<feature type="compositionally biased region" description="Acidic residues" evidence="1">
    <location>
        <begin position="296"/>
        <end position="307"/>
    </location>
</feature>
<dbReference type="SUPFAM" id="SSF47923">
    <property type="entry name" value="Ypt/Rab-GAP domain of gyp1p"/>
    <property type="match status" value="1"/>
</dbReference>
<accession>A0A8H6FGU9</accession>
<dbReference type="InterPro" id="IPR000195">
    <property type="entry name" value="Rab-GAP-TBC_dom"/>
</dbReference>
<dbReference type="PANTHER" id="PTHR47219:SF9">
    <property type="entry name" value="GTPASE ACTIVATING PROTEIN AND CENTROSOME-ASSOCIATED, ISOFORM B"/>
    <property type="match status" value="1"/>
</dbReference>
<comment type="caution">
    <text evidence="3">The sequence shown here is derived from an EMBL/GenBank/DDBJ whole genome shotgun (WGS) entry which is preliminary data.</text>
</comment>
<dbReference type="FunFam" id="1.10.8.270:FF:000034">
    <property type="entry name" value="TBC (Tre-2/Bub2/Cdc16) domain family"/>
    <property type="match status" value="1"/>
</dbReference>
<dbReference type="InterPro" id="IPR050302">
    <property type="entry name" value="Rab_GAP_TBC_domain"/>
</dbReference>
<feature type="compositionally biased region" description="Polar residues" evidence="1">
    <location>
        <begin position="324"/>
        <end position="360"/>
    </location>
</feature>
<sequence>MPESLTPNFTALSVVDLLGDVDNHYHSYCTYIPVTILGVARHSLHVHRHSPEVDFKAPSFSSSESTNKTLHPPLYTARNITRFPKSYTTHPTHTCQRSLTHVAVTPDDEMTDAPGSPPGLTGSKSSKSSSYRSSSLSGPDGILSDITHFEDIGLDGDHLFGRNLHGMEKPMRPVAGAAPPMATMRELTNAGKNRPYPLLQGPKKEHSATYSASLPIPGPPRRGLRSPSTPSLAMAAMSNRTLSRSPSPNNVCPVSRPMSNPAAPRRPSLAPIKAMNPQARRGSWQPSRKSIKELEAEYNDSDEDLPDDASLWNVPLSPRPPAERTTSISASNSPKISPCTSPEPSSPLHTSSRNHSSQPPRTAPVLRANSPLAGNMTSPPSSPRKPKTLLRGASTGTMPDHFGFAASRTKSWNVALSELSEEAKSLTEAFENHAVLAEQQHEEAVQNGETSFRPSLEKLSRSRTSTVELPPLRKNNVMIDPLPISKEKEKVLSRTRPSWLPPKSQKEEKKHLKEYQRMMEFSLEAERKRAAKVADSQCAKDDTKSALLRIWEEHVLPNWDQVVREPRTRELWWRGVAPKSRAQVWQKAVGNELALTEVTYKKALQRAKDVEARLVKPGKEELDKEKVWFDAIQRDVRVAFPELKIFQPSGPLHGDLVDVLMAYSMYRSDVGYSHGTHLIAALLSLTLPDPTSVFLTLCNLLNRPLPLAFLTGDPSATAKAYSLTDALLSHKFPRLHAHLFDPAPTGLGLTAHEALEPMMRTLFLGPGNGLGVERAVRVWDVMVFDGDGVIIRTAVAVLGALEGKLYGGKEEVLGVLGWGDSTGKGAWDVGGEESFMALVRNAGKEEKGKDM</sequence>
<dbReference type="Pfam" id="PF00566">
    <property type="entry name" value="RabGAP-TBC"/>
    <property type="match status" value="1"/>
</dbReference>
<dbReference type="PANTHER" id="PTHR47219">
    <property type="entry name" value="RAB GTPASE-ACTIVATING PROTEIN 1-LIKE"/>
    <property type="match status" value="1"/>
</dbReference>
<dbReference type="EMBL" id="JACCJB010000005">
    <property type="protein sequence ID" value="KAF6227388.1"/>
    <property type="molecule type" value="Genomic_DNA"/>
</dbReference>
<gene>
    <name evidence="3" type="ORF">HO133_008832</name>
</gene>
<feature type="compositionally biased region" description="Low complexity" evidence="1">
    <location>
        <begin position="118"/>
        <end position="139"/>
    </location>
</feature>
<dbReference type="GO" id="GO:0031267">
    <property type="term" value="F:small GTPase binding"/>
    <property type="evidence" value="ECO:0007669"/>
    <property type="project" value="TreeGrafter"/>
</dbReference>
<dbReference type="RefSeq" id="XP_037155696.1">
    <property type="nucleotide sequence ID" value="XM_037299695.1"/>
</dbReference>
<feature type="region of interest" description="Disordered" evidence="1">
    <location>
        <begin position="441"/>
        <end position="465"/>
    </location>
</feature>
<feature type="compositionally biased region" description="Polar residues" evidence="1">
    <location>
        <begin position="238"/>
        <end position="252"/>
    </location>
</feature>
<dbReference type="GO" id="GO:0005096">
    <property type="term" value="F:GTPase activator activity"/>
    <property type="evidence" value="ECO:0007669"/>
    <property type="project" value="TreeGrafter"/>
</dbReference>
<feature type="region of interest" description="Disordered" evidence="1">
    <location>
        <begin position="106"/>
        <end position="139"/>
    </location>
</feature>
<feature type="domain" description="Rab-GAP TBC" evidence="2">
    <location>
        <begin position="575"/>
        <end position="786"/>
    </location>
</feature>
<dbReference type="SMART" id="SM00164">
    <property type="entry name" value="TBC"/>
    <property type="match status" value="1"/>
</dbReference>
<feature type="region of interest" description="Disordered" evidence="1">
    <location>
        <begin position="200"/>
        <end position="396"/>
    </location>
</feature>
<evidence type="ECO:0000259" key="2">
    <source>
        <dbReference type="PROSITE" id="PS50086"/>
    </source>
</evidence>
<dbReference type="Gene3D" id="1.10.10.750">
    <property type="entry name" value="Ypt/Rab-GAP domain of gyp1p, domain 1"/>
    <property type="match status" value="1"/>
</dbReference>
<dbReference type="Pfam" id="PF22874">
    <property type="entry name" value="SBE2_M"/>
    <property type="match status" value="1"/>
</dbReference>
<dbReference type="InterPro" id="IPR035969">
    <property type="entry name" value="Rab-GAP_TBC_sf"/>
</dbReference>
<keyword evidence="4" id="KW-1185">Reference proteome</keyword>
<evidence type="ECO:0000313" key="4">
    <source>
        <dbReference type="Proteomes" id="UP000593566"/>
    </source>
</evidence>
<evidence type="ECO:0000313" key="3">
    <source>
        <dbReference type="EMBL" id="KAF6227388.1"/>
    </source>
</evidence>
<organism evidence="3 4">
    <name type="scientific">Letharia lupina</name>
    <dbReference type="NCBI Taxonomy" id="560253"/>
    <lineage>
        <taxon>Eukaryota</taxon>
        <taxon>Fungi</taxon>
        <taxon>Dikarya</taxon>
        <taxon>Ascomycota</taxon>
        <taxon>Pezizomycotina</taxon>
        <taxon>Lecanoromycetes</taxon>
        <taxon>OSLEUM clade</taxon>
        <taxon>Lecanoromycetidae</taxon>
        <taxon>Lecanorales</taxon>
        <taxon>Lecanorineae</taxon>
        <taxon>Parmeliaceae</taxon>
        <taxon>Letharia</taxon>
    </lineage>
</organism>
<dbReference type="GeneID" id="59337227"/>
<dbReference type="FunFam" id="1.10.10.750:FF:000013">
    <property type="entry name" value="Similar to TBC domain protein"/>
    <property type="match status" value="1"/>
</dbReference>
<dbReference type="PROSITE" id="PS50086">
    <property type="entry name" value="TBC_RABGAP"/>
    <property type="match status" value="1"/>
</dbReference>
<reference evidence="3 4" key="1">
    <citation type="journal article" date="2020" name="Genomics">
        <title>Complete, high-quality genomes from long-read metagenomic sequencing of two wolf lichen thalli reveals enigmatic genome architecture.</title>
        <authorList>
            <person name="McKenzie S.K."/>
            <person name="Walston R.F."/>
            <person name="Allen J.L."/>
        </authorList>
    </citation>
    <scope>NUCLEOTIDE SEQUENCE [LARGE SCALE GENOMIC DNA]</scope>
    <source>
        <strain evidence="3">WasteWater1</strain>
    </source>
</reference>
<proteinExistence type="predicted"/>
<name>A0A8H6FGU9_9LECA</name>
<dbReference type="Proteomes" id="UP000593566">
    <property type="component" value="Unassembled WGS sequence"/>
</dbReference>
<protein>
    <recommendedName>
        <fullName evidence="2">Rab-GAP TBC domain-containing protein</fullName>
    </recommendedName>
</protein>
<evidence type="ECO:0000256" key="1">
    <source>
        <dbReference type="SAM" id="MobiDB-lite"/>
    </source>
</evidence>
<dbReference type="AlphaFoldDB" id="A0A8H6FGU9"/>